<dbReference type="Proteomes" id="UP000308489">
    <property type="component" value="Chromosome 1"/>
</dbReference>
<dbReference type="OrthoDB" id="9792991at2"/>
<dbReference type="GO" id="GO:0000155">
    <property type="term" value="F:phosphorelay sensor kinase activity"/>
    <property type="evidence" value="ECO:0007669"/>
    <property type="project" value="InterPro"/>
</dbReference>
<name>A0A4U9R2X6_HATHI</name>
<dbReference type="SMART" id="SM00387">
    <property type="entry name" value="HATPase_c"/>
    <property type="match status" value="1"/>
</dbReference>
<dbReference type="PANTHER" id="PTHR45453:SF1">
    <property type="entry name" value="PHOSPHATE REGULON SENSOR PROTEIN PHOR"/>
    <property type="match status" value="1"/>
</dbReference>
<keyword evidence="7" id="KW-0902">Two-component regulatory system</keyword>
<protein>
    <recommendedName>
        <fullName evidence="3">histidine kinase</fullName>
        <ecNumber evidence="3">2.7.13.3</ecNumber>
    </recommendedName>
</protein>
<organism evidence="10 11">
    <name type="scientific">Hathewaya histolytica</name>
    <name type="common">Clostridium histolyticum</name>
    <dbReference type="NCBI Taxonomy" id="1498"/>
    <lineage>
        <taxon>Bacteria</taxon>
        <taxon>Bacillati</taxon>
        <taxon>Bacillota</taxon>
        <taxon>Clostridia</taxon>
        <taxon>Eubacteriales</taxon>
        <taxon>Clostridiaceae</taxon>
        <taxon>Hathewaya</taxon>
    </lineage>
</organism>
<dbReference type="SMART" id="SM00388">
    <property type="entry name" value="HisKA"/>
    <property type="match status" value="1"/>
</dbReference>
<sequence>MLVITIILGIVALVFTSRYFLLKKDLKILNKDIIYRFKKESKANLVTNSSSKEIEELIYAINNLFLKKEEVELEYRKIDQELKENIANISHDLRTPLTAILGYCDLLSKSNLTTESREYVHIINKKSKVLHQLVDDFYDFSRIISKDYPINLECINVGDLLKEVLFEYYEDFVHSTSQLDIEIPDEDIKVISDADALRRIFSNLISNMLHHGTGEYKIRLYKREKNVCISFENQVMFMDIASMERIFERSYTMNSSRSSSRSGLGLSIVKELVYRLNHDLEPSLEDKIFKIEMILKMET</sequence>
<evidence type="ECO:0000313" key="10">
    <source>
        <dbReference type="EMBL" id="VTQ85366.1"/>
    </source>
</evidence>
<evidence type="ECO:0000256" key="8">
    <source>
        <dbReference type="SAM" id="Coils"/>
    </source>
</evidence>
<evidence type="ECO:0000256" key="4">
    <source>
        <dbReference type="ARBA" id="ARBA00022553"/>
    </source>
</evidence>
<dbReference type="Pfam" id="PF02518">
    <property type="entry name" value="HATPase_c"/>
    <property type="match status" value="1"/>
</dbReference>
<dbReference type="Gene3D" id="3.30.565.10">
    <property type="entry name" value="Histidine kinase-like ATPase, C-terminal domain"/>
    <property type="match status" value="1"/>
</dbReference>
<dbReference type="GO" id="GO:0005886">
    <property type="term" value="C:plasma membrane"/>
    <property type="evidence" value="ECO:0007669"/>
    <property type="project" value="TreeGrafter"/>
</dbReference>
<feature type="coiled-coil region" evidence="8">
    <location>
        <begin position="61"/>
        <end position="88"/>
    </location>
</feature>
<evidence type="ECO:0000256" key="6">
    <source>
        <dbReference type="ARBA" id="ARBA00022777"/>
    </source>
</evidence>
<proteinExistence type="predicted"/>
<dbReference type="Gene3D" id="1.10.287.130">
    <property type="match status" value="1"/>
</dbReference>
<feature type="domain" description="Histidine kinase" evidence="9">
    <location>
        <begin position="88"/>
        <end position="281"/>
    </location>
</feature>
<evidence type="ECO:0000256" key="5">
    <source>
        <dbReference type="ARBA" id="ARBA00022679"/>
    </source>
</evidence>
<comment type="subcellular location">
    <subcellularLocation>
        <location evidence="2">Membrane</location>
    </subcellularLocation>
</comment>
<evidence type="ECO:0000256" key="7">
    <source>
        <dbReference type="ARBA" id="ARBA00023012"/>
    </source>
</evidence>
<keyword evidence="11" id="KW-1185">Reference proteome</keyword>
<gene>
    <name evidence="10" type="primary">phoR_2</name>
    <name evidence="10" type="ORF">NCTC503_00750</name>
</gene>
<dbReference type="AlphaFoldDB" id="A0A4U9R2X6"/>
<evidence type="ECO:0000256" key="2">
    <source>
        <dbReference type="ARBA" id="ARBA00004370"/>
    </source>
</evidence>
<dbReference type="Pfam" id="PF00512">
    <property type="entry name" value="HisKA"/>
    <property type="match status" value="1"/>
</dbReference>
<dbReference type="PANTHER" id="PTHR45453">
    <property type="entry name" value="PHOSPHATE REGULON SENSOR PROTEIN PHOR"/>
    <property type="match status" value="1"/>
</dbReference>
<dbReference type="InterPro" id="IPR036890">
    <property type="entry name" value="HATPase_C_sf"/>
</dbReference>
<keyword evidence="4" id="KW-0597">Phosphoprotein</keyword>
<dbReference type="GO" id="GO:0004721">
    <property type="term" value="F:phosphoprotein phosphatase activity"/>
    <property type="evidence" value="ECO:0007669"/>
    <property type="project" value="TreeGrafter"/>
</dbReference>
<evidence type="ECO:0000256" key="3">
    <source>
        <dbReference type="ARBA" id="ARBA00012438"/>
    </source>
</evidence>
<keyword evidence="5 10" id="KW-0808">Transferase</keyword>
<dbReference type="SUPFAM" id="SSF47384">
    <property type="entry name" value="Homodimeric domain of signal transducing histidine kinase"/>
    <property type="match status" value="1"/>
</dbReference>
<dbReference type="KEGG" id="hhw:NCTC503_00750"/>
<dbReference type="CDD" id="cd00082">
    <property type="entry name" value="HisKA"/>
    <property type="match status" value="1"/>
</dbReference>
<comment type="catalytic activity">
    <reaction evidence="1">
        <text>ATP + protein L-histidine = ADP + protein N-phospho-L-histidine.</text>
        <dbReference type="EC" id="2.7.13.3"/>
    </reaction>
</comment>
<dbReference type="InterPro" id="IPR003594">
    <property type="entry name" value="HATPase_dom"/>
</dbReference>
<dbReference type="EC" id="2.7.13.3" evidence="3"/>
<reference evidence="10 11" key="1">
    <citation type="submission" date="2019-05" db="EMBL/GenBank/DDBJ databases">
        <authorList>
            <consortium name="Pathogen Informatics"/>
        </authorList>
    </citation>
    <scope>NUCLEOTIDE SEQUENCE [LARGE SCALE GENOMIC DNA]</scope>
    <source>
        <strain evidence="10 11">NCTC503</strain>
    </source>
</reference>
<evidence type="ECO:0000259" key="9">
    <source>
        <dbReference type="PROSITE" id="PS50109"/>
    </source>
</evidence>
<dbReference type="InterPro" id="IPR050351">
    <property type="entry name" value="BphY/WalK/GraS-like"/>
</dbReference>
<dbReference type="SUPFAM" id="SSF55874">
    <property type="entry name" value="ATPase domain of HSP90 chaperone/DNA topoisomerase II/histidine kinase"/>
    <property type="match status" value="1"/>
</dbReference>
<keyword evidence="8" id="KW-0175">Coiled coil</keyword>
<dbReference type="InterPro" id="IPR005467">
    <property type="entry name" value="His_kinase_dom"/>
</dbReference>
<dbReference type="EMBL" id="LR590481">
    <property type="protein sequence ID" value="VTQ85366.1"/>
    <property type="molecule type" value="Genomic_DNA"/>
</dbReference>
<accession>A0A4U9R2X6</accession>
<dbReference type="GO" id="GO:0016036">
    <property type="term" value="P:cellular response to phosphate starvation"/>
    <property type="evidence" value="ECO:0007669"/>
    <property type="project" value="TreeGrafter"/>
</dbReference>
<keyword evidence="6 10" id="KW-0418">Kinase</keyword>
<dbReference type="RefSeq" id="WP_138209474.1">
    <property type="nucleotide sequence ID" value="NZ_CBCRUQ010000001.1"/>
</dbReference>
<dbReference type="InterPro" id="IPR036097">
    <property type="entry name" value="HisK_dim/P_sf"/>
</dbReference>
<evidence type="ECO:0000313" key="11">
    <source>
        <dbReference type="Proteomes" id="UP000308489"/>
    </source>
</evidence>
<evidence type="ECO:0000256" key="1">
    <source>
        <dbReference type="ARBA" id="ARBA00000085"/>
    </source>
</evidence>
<dbReference type="PROSITE" id="PS50109">
    <property type="entry name" value="HIS_KIN"/>
    <property type="match status" value="1"/>
</dbReference>
<dbReference type="InterPro" id="IPR003661">
    <property type="entry name" value="HisK_dim/P_dom"/>
</dbReference>